<dbReference type="PATRIC" id="fig|61647.14.peg.1897"/>
<dbReference type="EMBL" id="LDZF01000008">
    <property type="protein sequence ID" value="KMK14056.1"/>
    <property type="molecule type" value="Genomic_DNA"/>
</dbReference>
<protein>
    <submittedName>
        <fullName evidence="1">Uncharacterized protein</fullName>
    </submittedName>
</protein>
<evidence type="ECO:0000313" key="2">
    <source>
        <dbReference type="Proteomes" id="UP000036196"/>
    </source>
</evidence>
<proteinExistence type="predicted"/>
<evidence type="ECO:0000313" key="1">
    <source>
        <dbReference type="EMBL" id="KMK14056.1"/>
    </source>
</evidence>
<reference evidence="1 2" key="1">
    <citation type="submission" date="2015-05" db="EMBL/GenBank/DDBJ databases">
        <title>Genome sequences of Pluralibacter gergoviae.</title>
        <authorList>
            <person name="Greninger A.L."/>
            <person name="Miller S."/>
        </authorList>
    </citation>
    <scope>NUCLEOTIDE SEQUENCE [LARGE SCALE GENOMIC DNA]</scope>
    <source>
        <strain evidence="1 2">JS81F13</strain>
    </source>
</reference>
<sequence length="67" mass="7965">MDLCQSETNIFARKNIRAYLWVIKRMNFEIPEPGGWLTISAMYSFRQYLPFKKYYAPICFSFLIVSG</sequence>
<comment type="caution">
    <text evidence="1">The sequence shown here is derived from an EMBL/GenBank/DDBJ whole genome shotgun (WGS) entry which is preliminary data.</text>
</comment>
<organism evidence="1 2">
    <name type="scientific">Pluralibacter gergoviae</name>
    <name type="common">Enterobacter gergoviae</name>
    <dbReference type="NCBI Taxonomy" id="61647"/>
    <lineage>
        <taxon>Bacteria</taxon>
        <taxon>Pseudomonadati</taxon>
        <taxon>Pseudomonadota</taxon>
        <taxon>Gammaproteobacteria</taxon>
        <taxon>Enterobacterales</taxon>
        <taxon>Enterobacteriaceae</taxon>
        <taxon>Pluralibacter</taxon>
    </lineage>
</organism>
<accession>A0A0J5NRH6</accession>
<name>A0A0J5NRH6_PLUGE</name>
<keyword evidence="2" id="KW-1185">Reference proteome</keyword>
<dbReference type="Proteomes" id="UP000036196">
    <property type="component" value="Unassembled WGS sequence"/>
</dbReference>
<dbReference type="AlphaFoldDB" id="A0A0J5NRH6"/>
<gene>
    <name evidence="1" type="ORF">ABW06_09245</name>
</gene>